<proteinExistence type="predicted"/>
<evidence type="ECO:0000313" key="3">
    <source>
        <dbReference type="Proteomes" id="UP000176494"/>
    </source>
</evidence>
<dbReference type="InterPro" id="IPR058596">
    <property type="entry name" value="TraC-like_dom"/>
</dbReference>
<comment type="caution">
    <text evidence="2">The sequence shown here is derived from an EMBL/GenBank/DDBJ whole genome shotgun (WGS) entry which is preliminary data.</text>
</comment>
<reference evidence="2 3" key="1">
    <citation type="journal article" date="2016" name="Nat. Commun.">
        <title>Thousands of microbial genomes shed light on interconnected biogeochemical processes in an aquifer system.</title>
        <authorList>
            <person name="Anantharaman K."/>
            <person name="Brown C.T."/>
            <person name="Hug L.A."/>
            <person name="Sharon I."/>
            <person name="Castelle C.J."/>
            <person name="Probst A.J."/>
            <person name="Thomas B.C."/>
            <person name="Singh A."/>
            <person name="Wilkins M.J."/>
            <person name="Karaoz U."/>
            <person name="Brodie E.L."/>
            <person name="Williams K.H."/>
            <person name="Hubbard S.S."/>
            <person name="Banfield J.F."/>
        </authorList>
    </citation>
    <scope>NUCLEOTIDE SEQUENCE [LARGE SCALE GENOMIC DNA]</scope>
</reference>
<evidence type="ECO:0000259" key="1">
    <source>
        <dbReference type="Pfam" id="PF26593"/>
    </source>
</evidence>
<gene>
    <name evidence="2" type="ORF">A2114_01395</name>
</gene>
<feature type="domain" description="TraC-like" evidence="1">
    <location>
        <begin position="22"/>
        <end position="197"/>
    </location>
</feature>
<dbReference type="STRING" id="1802435.A2114_01395"/>
<dbReference type="AlphaFoldDB" id="A0A1G2Q9X5"/>
<name>A0A1G2Q9X5_9BACT</name>
<sequence>MATKAKTTQDFLPIDEIRDGVVVLKGGNLRMVLICSSLNFSLKSPDEQQAILLQYQNFLNSLDFPIQIFLNSRKLDIRPYIDILEKRQKEQTNELIKIQTKEYIQFIRSFTESVNVMAKSFFMVIPYDPMIIDTARGGWLGKIFPGGKKSGTQAKRDIFEENKTQLEQRVAVVEQGLARFGVRTAPLGTEELVELYFKIFNPGETAVPSLN</sequence>
<dbReference type="Pfam" id="PF26593">
    <property type="entry name" value="TraC-like"/>
    <property type="match status" value="1"/>
</dbReference>
<dbReference type="Proteomes" id="UP000176494">
    <property type="component" value="Unassembled WGS sequence"/>
</dbReference>
<dbReference type="EMBL" id="MHTG01000015">
    <property type="protein sequence ID" value="OHA57367.1"/>
    <property type="molecule type" value="Genomic_DNA"/>
</dbReference>
<accession>A0A1G2Q9X5</accession>
<evidence type="ECO:0000313" key="2">
    <source>
        <dbReference type="EMBL" id="OHA57367.1"/>
    </source>
</evidence>
<organism evidence="2 3">
    <name type="scientific">Candidatus Vogelbacteria bacterium GWA1_51_14</name>
    <dbReference type="NCBI Taxonomy" id="1802435"/>
    <lineage>
        <taxon>Bacteria</taxon>
        <taxon>Candidatus Vogeliibacteriota</taxon>
    </lineage>
</organism>
<protein>
    <recommendedName>
        <fullName evidence="1">TraC-like domain-containing protein</fullName>
    </recommendedName>
</protein>